<evidence type="ECO:0000313" key="1">
    <source>
        <dbReference type="EMBL" id="OAP65654.1"/>
    </source>
</evidence>
<name>A0A179A0J3_9EURO</name>
<keyword evidence="2" id="KW-1185">Reference proteome</keyword>
<protein>
    <submittedName>
        <fullName evidence="1">Uncharacterized protein</fullName>
    </submittedName>
</protein>
<proteinExistence type="predicted"/>
<dbReference type="OrthoDB" id="4131994at2759"/>
<accession>A0A179A0J3</accession>
<gene>
    <name evidence="1" type="ORF">AYL99_01626</name>
</gene>
<comment type="caution">
    <text evidence="1">The sequence shown here is derived from an EMBL/GenBank/DDBJ whole genome shotgun (WGS) entry which is preliminary data.</text>
</comment>
<evidence type="ECO:0000313" key="2">
    <source>
        <dbReference type="Proteomes" id="UP000078343"/>
    </source>
</evidence>
<dbReference type="RefSeq" id="XP_018699021.1">
    <property type="nucleotide sequence ID" value="XM_018833142.1"/>
</dbReference>
<dbReference type="EMBL" id="LVYI01000001">
    <property type="protein sequence ID" value="OAP65654.1"/>
    <property type="molecule type" value="Genomic_DNA"/>
</dbReference>
<dbReference type="GeneID" id="30005796"/>
<organism evidence="1 2">
    <name type="scientific">Fonsecaea erecta</name>
    <dbReference type="NCBI Taxonomy" id="1367422"/>
    <lineage>
        <taxon>Eukaryota</taxon>
        <taxon>Fungi</taxon>
        <taxon>Dikarya</taxon>
        <taxon>Ascomycota</taxon>
        <taxon>Pezizomycotina</taxon>
        <taxon>Eurotiomycetes</taxon>
        <taxon>Chaetothyriomycetidae</taxon>
        <taxon>Chaetothyriales</taxon>
        <taxon>Herpotrichiellaceae</taxon>
        <taxon>Fonsecaea</taxon>
    </lineage>
</organism>
<dbReference type="Proteomes" id="UP000078343">
    <property type="component" value="Unassembled WGS sequence"/>
</dbReference>
<sequence length="456" mass="51775">MALLPVKLSGNSDPFNCQMVTVTPIVNQAVSFVRFHLSRCWSPTYMAQFQDMSPGHCPILGTTSTIGTMAAKWVWSFFVADVGTFWSAVASILPLMTRFVPLESARELDRVSLELKAKILADLRKALQDRLLGSRPSMTLIYQVKALFREATTSGDTQSASIHAKVLFWLADQLPIRECQGGEDVLGIALWGDSLSALFQLRRPVLKYRNWMPQMVATTWNAAESLLPALQKGHLPIPESVCSPQLREAFSHIRRVLNIGKISIPLDGREHLRRAQLIFHWVTTKSEYHISSLLDLYFDLTETEQSNGLSKGGRHTEAALALALLYVFQKSFSDTSQSDGIDIHDSTAVVYPALLTRLKTALWLCSQHERVVYRDVHFWTLFIGSFCEERLQVLGSRDHNMYGEWFHQQLAEQALEDGLSRWVDARSVLRRYVVNDFLMPPAESWYEQTVSRHRSM</sequence>
<reference evidence="1 2" key="1">
    <citation type="submission" date="2016-04" db="EMBL/GenBank/DDBJ databases">
        <title>Draft genome of Fonsecaea erecta CBS 125763.</title>
        <authorList>
            <person name="Weiss V.A."/>
            <person name="Vicente V.A."/>
            <person name="Raittz R.T."/>
            <person name="Moreno L.F."/>
            <person name="De Souza E.M."/>
            <person name="Pedrosa F.O."/>
            <person name="Steffens M.B."/>
            <person name="Faoro H."/>
            <person name="Tadra-Sfeir M.Z."/>
            <person name="Najafzadeh M.J."/>
            <person name="Felipe M.S."/>
            <person name="Teixeira M."/>
            <person name="Sun J."/>
            <person name="Xi L."/>
            <person name="Gomes R."/>
            <person name="De Azevedo C.M."/>
            <person name="Salgado C.G."/>
            <person name="Da Silva M.B."/>
            <person name="Nascimento M.F."/>
            <person name="Queiroz-Telles F."/>
            <person name="Attili D.S."/>
            <person name="Gorbushina A."/>
        </authorList>
    </citation>
    <scope>NUCLEOTIDE SEQUENCE [LARGE SCALE GENOMIC DNA]</scope>
    <source>
        <strain evidence="1 2">CBS 125763</strain>
    </source>
</reference>
<dbReference type="AlphaFoldDB" id="A0A179A0J3"/>